<evidence type="ECO:0000256" key="5">
    <source>
        <dbReference type="SAM" id="Phobius"/>
    </source>
</evidence>
<dbReference type="InterPro" id="IPR012340">
    <property type="entry name" value="NA-bd_OB-fold"/>
</dbReference>
<comment type="subcellular location">
    <subcellularLocation>
        <location evidence="1">Membrane</location>
        <topology evidence="1">Multi-pass membrane protein</topology>
    </subcellularLocation>
</comment>
<feature type="domain" description="NfeD integral membrane" evidence="7">
    <location>
        <begin position="2"/>
        <end position="110"/>
    </location>
</feature>
<accession>A0ABT1WN51</accession>
<evidence type="ECO:0000313" key="9">
    <source>
        <dbReference type="Proteomes" id="UP001059480"/>
    </source>
</evidence>
<comment type="caution">
    <text evidence="8">The sequence shown here is derived from an EMBL/GenBank/DDBJ whole genome shotgun (WGS) entry which is preliminary data.</text>
</comment>
<dbReference type="EMBL" id="JANHNZ010000003">
    <property type="protein sequence ID" value="MCQ9209777.1"/>
    <property type="molecule type" value="Genomic_DNA"/>
</dbReference>
<dbReference type="Pfam" id="PF01957">
    <property type="entry name" value="NfeD"/>
    <property type="match status" value="1"/>
</dbReference>
<sequence>MDFLLLSLGFIGVVIVLFSNNYYIGGSISVVSFLSYFLLQPKPSWISALILFAGMIMIAFEIIIPGFGVMGVVGGLFLFWGIFLSNGDWLDALTDITISTLLVITLVIVLIRKGYRVRLGERLVLENALNESRGYSSVPNYSFLQGKIGQAKTILRPVGRIMIDQSEYDAVSTGDVIPAGKAIIVTKVEGSKIVVREY</sequence>
<reference evidence="8" key="3">
    <citation type="journal article" date="2023" name="Microbiol. Resour. Announc.">
        <title>Draft Genome Sequence of Granulicatella sp. Strain S8, Isolated from a Marine Fish, Seriola quinqueradiata.</title>
        <authorList>
            <person name="Lee M."/>
            <person name="Farooq A."/>
            <person name="Jeong J.B."/>
            <person name="Jung M.Y."/>
        </authorList>
    </citation>
    <scope>NUCLEOTIDE SEQUENCE</scope>
    <source>
        <strain evidence="8">S8</strain>
    </source>
</reference>
<feature type="domain" description="NfeD-like C-terminal" evidence="6">
    <location>
        <begin position="145"/>
        <end position="196"/>
    </location>
</feature>
<keyword evidence="3 5" id="KW-1133">Transmembrane helix</keyword>
<organism evidence="8 9">
    <name type="scientific">Granulicatella seriolae</name>
    <dbReference type="NCBI Taxonomy" id="2967226"/>
    <lineage>
        <taxon>Bacteria</taxon>
        <taxon>Bacillati</taxon>
        <taxon>Bacillota</taxon>
        <taxon>Bacilli</taxon>
        <taxon>Lactobacillales</taxon>
        <taxon>Carnobacteriaceae</taxon>
        <taxon>Granulicatella</taxon>
    </lineage>
</organism>
<dbReference type="InterPro" id="IPR002810">
    <property type="entry name" value="NfeD-like_C"/>
</dbReference>
<reference evidence="8" key="1">
    <citation type="submission" date="2022-07" db="EMBL/GenBank/DDBJ databases">
        <authorList>
            <person name="Jung M.-Y."/>
            <person name="Lee M."/>
        </authorList>
    </citation>
    <scope>NUCLEOTIDE SEQUENCE</scope>
    <source>
        <strain evidence="8">S8</strain>
    </source>
</reference>
<keyword evidence="8" id="KW-0378">Hydrolase</keyword>
<evidence type="ECO:0000313" key="8">
    <source>
        <dbReference type="EMBL" id="MCQ9209777.1"/>
    </source>
</evidence>
<feature type="transmembrane region" description="Helical" evidence="5">
    <location>
        <begin position="6"/>
        <end position="39"/>
    </location>
</feature>
<keyword evidence="9" id="KW-1185">Reference proteome</keyword>
<dbReference type="PANTHER" id="PTHR33507:SF3">
    <property type="entry name" value="INNER MEMBRANE PROTEIN YBBJ"/>
    <property type="match status" value="1"/>
</dbReference>
<dbReference type="Pfam" id="PF24961">
    <property type="entry name" value="NfeD_membrane"/>
    <property type="match status" value="1"/>
</dbReference>
<dbReference type="PANTHER" id="PTHR33507">
    <property type="entry name" value="INNER MEMBRANE PROTEIN YBBJ"/>
    <property type="match status" value="1"/>
</dbReference>
<feature type="transmembrane region" description="Helical" evidence="5">
    <location>
        <begin position="51"/>
        <end position="80"/>
    </location>
</feature>
<name>A0ABT1WN51_9LACT</name>
<keyword evidence="2 5" id="KW-0812">Transmembrane</keyword>
<evidence type="ECO:0000256" key="2">
    <source>
        <dbReference type="ARBA" id="ARBA00022692"/>
    </source>
</evidence>
<dbReference type="RefSeq" id="WP_256944887.1">
    <property type="nucleotide sequence ID" value="NZ_JANHNZ010000003.1"/>
</dbReference>
<dbReference type="InterPro" id="IPR052165">
    <property type="entry name" value="Membrane_assoc_protease"/>
</dbReference>
<gene>
    <name evidence="8" type="ORF">NPA36_04355</name>
</gene>
<dbReference type="Gene3D" id="2.40.50.140">
    <property type="entry name" value="Nucleic acid-binding proteins"/>
    <property type="match status" value="1"/>
</dbReference>
<evidence type="ECO:0000259" key="7">
    <source>
        <dbReference type="Pfam" id="PF24961"/>
    </source>
</evidence>
<evidence type="ECO:0000256" key="3">
    <source>
        <dbReference type="ARBA" id="ARBA00022989"/>
    </source>
</evidence>
<dbReference type="SUPFAM" id="SSF141322">
    <property type="entry name" value="NfeD domain-like"/>
    <property type="match status" value="1"/>
</dbReference>
<reference evidence="8" key="2">
    <citation type="journal article" date="2023" name="Curr. Microbiol.">
        <title>Granulicatella seriolae sp. nov., a Novel Facultative Anaerobe Isolated from Yellowtail Marine Fish.</title>
        <authorList>
            <person name="Lee M."/>
            <person name="Choi Y.J."/>
            <person name="Farooq A."/>
            <person name="Jeong J.B."/>
            <person name="Jung M.Y."/>
        </authorList>
    </citation>
    <scope>NUCLEOTIDE SEQUENCE</scope>
    <source>
        <strain evidence="8">S8</strain>
    </source>
</reference>
<evidence type="ECO:0000256" key="4">
    <source>
        <dbReference type="ARBA" id="ARBA00023136"/>
    </source>
</evidence>
<feature type="transmembrane region" description="Helical" evidence="5">
    <location>
        <begin position="92"/>
        <end position="111"/>
    </location>
</feature>
<dbReference type="Proteomes" id="UP001059480">
    <property type="component" value="Unassembled WGS sequence"/>
</dbReference>
<evidence type="ECO:0000256" key="1">
    <source>
        <dbReference type="ARBA" id="ARBA00004141"/>
    </source>
</evidence>
<keyword evidence="4 5" id="KW-0472">Membrane</keyword>
<dbReference type="GO" id="GO:0016787">
    <property type="term" value="F:hydrolase activity"/>
    <property type="evidence" value="ECO:0007669"/>
    <property type="project" value="UniProtKB-KW"/>
</dbReference>
<dbReference type="InterPro" id="IPR056739">
    <property type="entry name" value="NfeD_membrane"/>
</dbReference>
<protein>
    <submittedName>
        <fullName evidence="8">Hydrolase</fullName>
    </submittedName>
</protein>
<evidence type="ECO:0000259" key="6">
    <source>
        <dbReference type="Pfam" id="PF01957"/>
    </source>
</evidence>
<proteinExistence type="predicted"/>